<feature type="transmembrane region" description="Helical" evidence="1">
    <location>
        <begin position="228"/>
        <end position="247"/>
    </location>
</feature>
<dbReference type="NCBIfam" id="TIGR00792">
    <property type="entry name" value="gph"/>
    <property type="match status" value="1"/>
</dbReference>
<comment type="caution">
    <text evidence="2">The sequence shown here is derived from an EMBL/GenBank/DDBJ whole genome shotgun (WGS) entry which is preliminary data.</text>
</comment>
<dbReference type="SUPFAM" id="SSF103473">
    <property type="entry name" value="MFS general substrate transporter"/>
    <property type="match status" value="1"/>
</dbReference>
<dbReference type="EMBL" id="QGDL01000005">
    <property type="protein sequence ID" value="PWJ29889.1"/>
    <property type="molecule type" value="Genomic_DNA"/>
</dbReference>
<keyword evidence="3" id="KW-1185">Reference proteome</keyword>
<dbReference type="GO" id="GO:0005886">
    <property type="term" value="C:plasma membrane"/>
    <property type="evidence" value="ECO:0007669"/>
    <property type="project" value="TreeGrafter"/>
</dbReference>
<sequence>MESGKQAKVSALSKTAYGLGDASTTLLRLVQMSYLTYFYTDVAGIHPAAVGTMFLAARIFDAVNDPFFGYLVDNTHSRKGKCRPWFLGDAVPLGVFGALCFLSPDMSGGFKLAFAYITYIGYGIAATAVNIPLGAILPNMTNDPQERTNVNTWRMVFGQLAGAVSSVITIPLVAYLGRGNEKTGYFKTAALYGIFAGACLLFCYTMIRETVPEKQAHAKLGVRDSLRGLRGNVPLYCLMALTFFHSVYMTVYNSGAMYYLKYKVHNIALMSTLSLMNYASVIAMLTIPRLNRRFEKKSCMLWIFSGDSWKDFDSDLQQSACFIYRNVYFGIWKWICNRTFICYDCRCDRLWRIQVRNPHTGSHLLRSHFYGKACVQYRRRPDRICSFNRRV</sequence>
<dbReference type="InterPro" id="IPR036259">
    <property type="entry name" value="MFS_trans_sf"/>
</dbReference>
<feature type="transmembrane region" description="Helical" evidence="1">
    <location>
        <begin position="189"/>
        <end position="207"/>
    </location>
</feature>
<accession>A0A2Y9BFJ7</accession>
<dbReference type="InterPro" id="IPR001927">
    <property type="entry name" value="Na/Gal_symport"/>
</dbReference>
<feature type="transmembrane region" description="Helical" evidence="1">
    <location>
        <begin position="116"/>
        <end position="137"/>
    </location>
</feature>
<keyword evidence="1" id="KW-0472">Membrane</keyword>
<dbReference type="GO" id="GO:0008643">
    <property type="term" value="P:carbohydrate transport"/>
    <property type="evidence" value="ECO:0007669"/>
    <property type="project" value="InterPro"/>
</dbReference>
<protein>
    <submittedName>
        <fullName evidence="2">Sugar (Glycoside-pentoside-hexuronide) transporter</fullName>
    </submittedName>
</protein>
<dbReference type="PANTHER" id="PTHR11328">
    <property type="entry name" value="MAJOR FACILITATOR SUPERFAMILY DOMAIN-CONTAINING PROTEIN"/>
    <property type="match status" value="1"/>
</dbReference>
<evidence type="ECO:0000313" key="3">
    <source>
        <dbReference type="Proteomes" id="UP000245845"/>
    </source>
</evidence>
<dbReference type="PANTHER" id="PTHR11328:SF24">
    <property type="entry name" value="MAJOR FACILITATOR SUPERFAMILY (MFS) PROFILE DOMAIN-CONTAINING PROTEIN"/>
    <property type="match status" value="1"/>
</dbReference>
<dbReference type="GO" id="GO:0015293">
    <property type="term" value="F:symporter activity"/>
    <property type="evidence" value="ECO:0007669"/>
    <property type="project" value="InterPro"/>
</dbReference>
<dbReference type="AlphaFoldDB" id="A0A2Y9BFJ7"/>
<reference evidence="2 3" key="1">
    <citation type="submission" date="2018-05" db="EMBL/GenBank/DDBJ databases">
        <title>The Hungate 1000. A catalogue of reference genomes from the rumen microbiome.</title>
        <authorList>
            <person name="Kelly W."/>
        </authorList>
    </citation>
    <scope>NUCLEOTIDE SEQUENCE [LARGE SCALE GENOMIC DNA]</scope>
    <source>
        <strain evidence="2 3">NLAE-zl-C242</strain>
    </source>
</reference>
<dbReference type="Proteomes" id="UP000245845">
    <property type="component" value="Unassembled WGS sequence"/>
</dbReference>
<proteinExistence type="predicted"/>
<dbReference type="Gene3D" id="1.20.1250.20">
    <property type="entry name" value="MFS general substrate transporter like domains"/>
    <property type="match status" value="1"/>
</dbReference>
<feature type="transmembrane region" description="Helical" evidence="1">
    <location>
        <begin position="267"/>
        <end position="287"/>
    </location>
</feature>
<dbReference type="InterPro" id="IPR039672">
    <property type="entry name" value="MFS_2"/>
</dbReference>
<evidence type="ECO:0000256" key="1">
    <source>
        <dbReference type="SAM" id="Phobius"/>
    </source>
</evidence>
<organism evidence="2 3">
    <name type="scientific">Faecalicatena orotica</name>
    <dbReference type="NCBI Taxonomy" id="1544"/>
    <lineage>
        <taxon>Bacteria</taxon>
        <taxon>Bacillati</taxon>
        <taxon>Bacillota</taxon>
        <taxon>Clostridia</taxon>
        <taxon>Lachnospirales</taxon>
        <taxon>Lachnospiraceae</taxon>
        <taxon>Faecalicatena</taxon>
    </lineage>
</organism>
<name>A0A2Y9BFJ7_9FIRM</name>
<feature type="transmembrane region" description="Helical" evidence="1">
    <location>
        <begin position="157"/>
        <end position="177"/>
    </location>
</feature>
<keyword evidence="1" id="KW-0812">Transmembrane</keyword>
<dbReference type="CDD" id="cd17332">
    <property type="entry name" value="MFS_MelB_like"/>
    <property type="match status" value="1"/>
</dbReference>
<gene>
    <name evidence="2" type="ORF">A8806_105192</name>
</gene>
<keyword evidence="1" id="KW-1133">Transmembrane helix</keyword>
<dbReference type="GO" id="GO:0006814">
    <property type="term" value="P:sodium ion transport"/>
    <property type="evidence" value="ECO:0007669"/>
    <property type="project" value="InterPro"/>
</dbReference>
<evidence type="ECO:0000313" key="2">
    <source>
        <dbReference type="EMBL" id="PWJ29889.1"/>
    </source>
</evidence>
<dbReference type="Pfam" id="PF13347">
    <property type="entry name" value="MFS_2"/>
    <property type="match status" value="1"/>
</dbReference>